<dbReference type="PROSITE" id="PS51257">
    <property type="entry name" value="PROKAR_LIPOPROTEIN"/>
    <property type="match status" value="1"/>
</dbReference>
<evidence type="ECO:0000313" key="2">
    <source>
        <dbReference type="Proteomes" id="UP000247465"/>
    </source>
</evidence>
<dbReference type="Proteomes" id="UP000247465">
    <property type="component" value="Chromosome"/>
</dbReference>
<proteinExistence type="predicted"/>
<dbReference type="EMBL" id="CP029803">
    <property type="protein sequence ID" value="AWT59700.1"/>
    <property type="molecule type" value="Genomic_DNA"/>
</dbReference>
<dbReference type="KEGG" id="mtar:DF168_00894"/>
<dbReference type="AlphaFoldDB" id="A0A2Z4ALC6"/>
<organism evidence="1 2">
    <name type="scientific">Candidatus Moanibacter tarae</name>
    <dbReference type="NCBI Taxonomy" id="2200854"/>
    <lineage>
        <taxon>Bacteria</taxon>
        <taxon>Pseudomonadati</taxon>
        <taxon>Verrucomicrobiota</taxon>
        <taxon>Opitutia</taxon>
        <taxon>Puniceicoccales</taxon>
        <taxon>Puniceicoccales incertae sedis</taxon>
        <taxon>Candidatus Moanibacter</taxon>
    </lineage>
</organism>
<sequence>MALRYFFSLAIVFTMTTFACSYGWAKKHVLLVDAISNPDFPIRPGLSYTIISSDLKIDIESPRYKRASICVKFILSGLGYYEAPNRKNADLLVDISYGMEEPHVDFDVRSTHPSTSRIAEVMDPTGRSPYPNRRFHIGDLGIAGGRNTRLVGTTERIIPKTIYAKFLEITVIQNQPLNSDKEITEAWRVKVIQQNESTDIDKYLPLLAAAAIPYFGQKTQSQEKVVLRDRDESVIFVKKALPEEQ</sequence>
<evidence type="ECO:0000313" key="1">
    <source>
        <dbReference type="EMBL" id="AWT59700.1"/>
    </source>
</evidence>
<accession>A0A2Z4ALC6</accession>
<gene>
    <name evidence="1" type="ORF">DF168_00894</name>
</gene>
<reference evidence="1 2" key="1">
    <citation type="submission" date="2018-06" db="EMBL/GenBank/DDBJ databases">
        <title>Draft Genome Sequence of a Novel Marine Bacterium Related to the Verrucomicrobia.</title>
        <authorList>
            <person name="Vosseberg J."/>
            <person name="Martijn J."/>
            <person name="Ettema T.J.G."/>
        </authorList>
    </citation>
    <scope>NUCLEOTIDE SEQUENCE [LARGE SCALE GENOMIC DNA]</scope>
    <source>
        <strain evidence="1">TARA_B100001123</strain>
    </source>
</reference>
<name>A0A2Z4ALC6_9BACT</name>
<protein>
    <submittedName>
        <fullName evidence="1">Uncharacterized protein</fullName>
    </submittedName>
</protein>